<dbReference type="KEGG" id="osg:BST96_06430"/>
<dbReference type="CDD" id="cd05403">
    <property type="entry name" value="NT_KNTase_like"/>
    <property type="match status" value="1"/>
</dbReference>
<dbReference type="Proteomes" id="UP000193450">
    <property type="component" value="Chromosome"/>
</dbReference>
<keyword evidence="2" id="KW-1277">Toxin-antitoxin system</keyword>
<sequence length="94" mass="10291">MHAIINNHRQEILEIAHQRGIINVRVFGSMSRGDAGPDSDVDLLVQLESGRSGLALGGFLMDVSELLGRKVDVVTEKALHPRLRGKIVQEAQPL</sequence>
<dbReference type="OrthoDB" id="9809323at2"/>
<evidence type="ECO:0000256" key="7">
    <source>
        <dbReference type="ARBA" id="ARBA00022840"/>
    </source>
</evidence>
<dbReference type="STRING" id="716816.BST96_06430"/>
<dbReference type="RefSeq" id="WP_085757900.1">
    <property type="nucleotide sequence ID" value="NZ_CP019343.1"/>
</dbReference>
<dbReference type="InterPro" id="IPR043519">
    <property type="entry name" value="NT_sf"/>
</dbReference>
<keyword evidence="3 11" id="KW-0808">Transferase</keyword>
<comment type="cofactor">
    <cofactor evidence="1">
        <name>Mg(2+)</name>
        <dbReference type="ChEBI" id="CHEBI:18420"/>
    </cofactor>
</comment>
<dbReference type="GO" id="GO:0016779">
    <property type="term" value="F:nucleotidyltransferase activity"/>
    <property type="evidence" value="ECO:0007669"/>
    <property type="project" value="UniProtKB-KW"/>
</dbReference>
<dbReference type="GO" id="GO:0046872">
    <property type="term" value="F:metal ion binding"/>
    <property type="evidence" value="ECO:0007669"/>
    <property type="project" value="UniProtKB-KW"/>
</dbReference>
<dbReference type="PANTHER" id="PTHR33571">
    <property type="entry name" value="SSL8005 PROTEIN"/>
    <property type="match status" value="1"/>
</dbReference>
<gene>
    <name evidence="11" type="ORF">BST96_06430</name>
</gene>
<reference evidence="11 12" key="1">
    <citation type="submission" date="2016-11" db="EMBL/GenBank/DDBJ databases">
        <title>Trade-off between light-utilization and light-protection in marine flavobacteria.</title>
        <authorList>
            <person name="Kumagai Y."/>
        </authorList>
    </citation>
    <scope>NUCLEOTIDE SEQUENCE [LARGE SCALE GENOMIC DNA]</scope>
    <source>
        <strain evidence="11 12">NBRC 107125</strain>
    </source>
</reference>
<evidence type="ECO:0000256" key="6">
    <source>
        <dbReference type="ARBA" id="ARBA00022741"/>
    </source>
</evidence>
<evidence type="ECO:0000256" key="1">
    <source>
        <dbReference type="ARBA" id="ARBA00001946"/>
    </source>
</evidence>
<keyword evidence="8" id="KW-0460">Magnesium</keyword>
<dbReference type="Pfam" id="PF01909">
    <property type="entry name" value="NTP_transf_2"/>
    <property type="match status" value="1"/>
</dbReference>
<dbReference type="SUPFAM" id="SSF81301">
    <property type="entry name" value="Nucleotidyltransferase"/>
    <property type="match status" value="1"/>
</dbReference>
<dbReference type="GO" id="GO:0005524">
    <property type="term" value="F:ATP binding"/>
    <property type="evidence" value="ECO:0007669"/>
    <property type="project" value="UniProtKB-KW"/>
</dbReference>
<evidence type="ECO:0000256" key="4">
    <source>
        <dbReference type="ARBA" id="ARBA00022695"/>
    </source>
</evidence>
<evidence type="ECO:0000313" key="12">
    <source>
        <dbReference type="Proteomes" id="UP000193450"/>
    </source>
</evidence>
<accession>A0A1X9N9C2</accession>
<proteinExistence type="inferred from homology"/>
<keyword evidence="7" id="KW-0067">ATP-binding</keyword>
<protein>
    <submittedName>
        <fullName evidence="11">Nucleotidyltransferase</fullName>
    </submittedName>
</protein>
<evidence type="ECO:0000256" key="9">
    <source>
        <dbReference type="ARBA" id="ARBA00038276"/>
    </source>
</evidence>
<evidence type="ECO:0000259" key="10">
    <source>
        <dbReference type="Pfam" id="PF01909"/>
    </source>
</evidence>
<keyword evidence="6" id="KW-0547">Nucleotide-binding</keyword>
<dbReference type="InterPro" id="IPR002934">
    <property type="entry name" value="Polymerase_NTP_transf_dom"/>
</dbReference>
<dbReference type="PANTHER" id="PTHR33571:SF12">
    <property type="entry name" value="BSL3053 PROTEIN"/>
    <property type="match status" value="1"/>
</dbReference>
<dbReference type="EMBL" id="CP019343">
    <property type="protein sequence ID" value="ARN73781.1"/>
    <property type="molecule type" value="Genomic_DNA"/>
</dbReference>
<comment type="similarity">
    <text evidence="9">Belongs to the MntA antitoxin family.</text>
</comment>
<evidence type="ECO:0000256" key="8">
    <source>
        <dbReference type="ARBA" id="ARBA00022842"/>
    </source>
</evidence>
<feature type="domain" description="Polymerase nucleotidyl transferase" evidence="10">
    <location>
        <begin position="11"/>
        <end position="92"/>
    </location>
</feature>
<keyword evidence="5" id="KW-0479">Metal-binding</keyword>
<evidence type="ECO:0000256" key="2">
    <source>
        <dbReference type="ARBA" id="ARBA00022649"/>
    </source>
</evidence>
<dbReference type="AlphaFoldDB" id="A0A1X9N9C2"/>
<dbReference type="Gene3D" id="3.30.460.10">
    <property type="entry name" value="Beta Polymerase, domain 2"/>
    <property type="match status" value="1"/>
</dbReference>
<evidence type="ECO:0000313" key="11">
    <source>
        <dbReference type="EMBL" id="ARN73781.1"/>
    </source>
</evidence>
<evidence type="ECO:0000256" key="3">
    <source>
        <dbReference type="ARBA" id="ARBA00022679"/>
    </source>
</evidence>
<keyword evidence="4" id="KW-0548">Nucleotidyltransferase</keyword>
<dbReference type="InterPro" id="IPR052038">
    <property type="entry name" value="Type-VII_TA_antitoxin"/>
</dbReference>
<keyword evidence="12" id="KW-1185">Reference proteome</keyword>
<evidence type="ECO:0000256" key="5">
    <source>
        <dbReference type="ARBA" id="ARBA00022723"/>
    </source>
</evidence>
<name>A0A1X9N9C2_9GAMM</name>
<organism evidence="11 12">
    <name type="scientific">Oceanicoccus sagamiensis</name>
    <dbReference type="NCBI Taxonomy" id="716816"/>
    <lineage>
        <taxon>Bacteria</taxon>
        <taxon>Pseudomonadati</taxon>
        <taxon>Pseudomonadota</taxon>
        <taxon>Gammaproteobacteria</taxon>
        <taxon>Cellvibrionales</taxon>
        <taxon>Spongiibacteraceae</taxon>
        <taxon>Oceanicoccus</taxon>
    </lineage>
</organism>